<evidence type="ECO:0000313" key="9">
    <source>
        <dbReference type="Proteomes" id="UP000070444"/>
    </source>
</evidence>
<protein>
    <recommendedName>
        <fullName evidence="7">DUF202 domain-containing protein</fullName>
    </recommendedName>
</protein>
<keyword evidence="3 6" id="KW-0812">Transmembrane</keyword>
<comment type="subcellular location">
    <subcellularLocation>
        <location evidence="1">Cell membrane</location>
        <topology evidence="1">Multi-pass membrane protein</topology>
    </subcellularLocation>
</comment>
<dbReference type="PANTHER" id="PTHR34187">
    <property type="entry name" value="FGR18P"/>
    <property type="match status" value="1"/>
</dbReference>
<feature type="transmembrane region" description="Helical" evidence="6">
    <location>
        <begin position="67"/>
        <end position="88"/>
    </location>
</feature>
<evidence type="ECO:0000256" key="3">
    <source>
        <dbReference type="ARBA" id="ARBA00022692"/>
    </source>
</evidence>
<dbReference type="Pfam" id="PF02656">
    <property type="entry name" value="DUF202"/>
    <property type="match status" value="1"/>
</dbReference>
<evidence type="ECO:0000256" key="1">
    <source>
        <dbReference type="ARBA" id="ARBA00004651"/>
    </source>
</evidence>
<dbReference type="InterPro" id="IPR052053">
    <property type="entry name" value="IM_YidH-like"/>
</dbReference>
<evidence type="ECO:0000259" key="7">
    <source>
        <dbReference type="Pfam" id="PF02656"/>
    </source>
</evidence>
<sequence>MSGQGEKNEMFYWSKHIDNKSSTARDHLANERTFLAWFRTSITLVVIGVAIDQIQVPQAKDTDRRKIDSLTVACGFIAGGILILLFGLSRFISIQNTLVSGKFVLSRIPIISTLIAFALILFLIIALCFNGTYVFN</sequence>
<dbReference type="Proteomes" id="UP000070444">
    <property type="component" value="Unassembled WGS sequence"/>
</dbReference>
<evidence type="ECO:0000256" key="2">
    <source>
        <dbReference type="ARBA" id="ARBA00022475"/>
    </source>
</evidence>
<dbReference type="OrthoDB" id="199599at2759"/>
<organism evidence="8 9">
    <name type="scientific">Conidiobolus coronatus (strain ATCC 28846 / CBS 209.66 / NRRL 28638)</name>
    <name type="common">Delacroixia coronata</name>
    <dbReference type="NCBI Taxonomy" id="796925"/>
    <lineage>
        <taxon>Eukaryota</taxon>
        <taxon>Fungi</taxon>
        <taxon>Fungi incertae sedis</taxon>
        <taxon>Zoopagomycota</taxon>
        <taxon>Entomophthoromycotina</taxon>
        <taxon>Entomophthoromycetes</taxon>
        <taxon>Entomophthorales</taxon>
        <taxon>Ancylistaceae</taxon>
        <taxon>Conidiobolus</taxon>
    </lineage>
</organism>
<feature type="domain" description="DUF202" evidence="7">
    <location>
        <begin position="25"/>
        <end position="95"/>
    </location>
</feature>
<proteinExistence type="predicted"/>
<gene>
    <name evidence="8" type="ORF">CONCODRAFT_15149</name>
</gene>
<keyword evidence="9" id="KW-1185">Reference proteome</keyword>
<keyword evidence="5 6" id="KW-0472">Membrane</keyword>
<dbReference type="GO" id="GO:0005886">
    <property type="term" value="C:plasma membrane"/>
    <property type="evidence" value="ECO:0007669"/>
    <property type="project" value="UniProtKB-SubCell"/>
</dbReference>
<evidence type="ECO:0000256" key="4">
    <source>
        <dbReference type="ARBA" id="ARBA00022989"/>
    </source>
</evidence>
<dbReference type="EMBL" id="KQ964429">
    <property type="protein sequence ID" value="KXN73952.1"/>
    <property type="molecule type" value="Genomic_DNA"/>
</dbReference>
<dbReference type="InterPro" id="IPR003807">
    <property type="entry name" value="DUF202"/>
</dbReference>
<dbReference type="PANTHER" id="PTHR34187:SF2">
    <property type="entry name" value="DUF202 DOMAIN-CONTAINING PROTEIN"/>
    <property type="match status" value="1"/>
</dbReference>
<evidence type="ECO:0000313" key="8">
    <source>
        <dbReference type="EMBL" id="KXN73952.1"/>
    </source>
</evidence>
<name>A0A137PG34_CONC2</name>
<keyword evidence="4 6" id="KW-1133">Transmembrane helix</keyword>
<accession>A0A137PG34</accession>
<evidence type="ECO:0000256" key="6">
    <source>
        <dbReference type="SAM" id="Phobius"/>
    </source>
</evidence>
<reference evidence="8 9" key="1">
    <citation type="journal article" date="2015" name="Genome Biol. Evol.">
        <title>Phylogenomic analyses indicate that early fungi evolved digesting cell walls of algal ancestors of land plants.</title>
        <authorList>
            <person name="Chang Y."/>
            <person name="Wang S."/>
            <person name="Sekimoto S."/>
            <person name="Aerts A.L."/>
            <person name="Choi C."/>
            <person name="Clum A."/>
            <person name="LaButti K.M."/>
            <person name="Lindquist E.A."/>
            <person name="Yee Ngan C."/>
            <person name="Ohm R.A."/>
            <person name="Salamov A.A."/>
            <person name="Grigoriev I.V."/>
            <person name="Spatafora J.W."/>
            <person name="Berbee M.L."/>
        </authorList>
    </citation>
    <scope>NUCLEOTIDE SEQUENCE [LARGE SCALE GENOMIC DNA]</scope>
    <source>
        <strain evidence="8 9">NRRL 28638</strain>
    </source>
</reference>
<feature type="transmembrane region" description="Helical" evidence="6">
    <location>
        <begin position="108"/>
        <end position="135"/>
    </location>
</feature>
<feature type="transmembrane region" description="Helical" evidence="6">
    <location>
        <begin position="34"/>
        <end position="55"/>
    </location>
</feature>
<evidence type="ECO:0000256" key="5">
    <source>
        <dbReference type="ARBA" id="ARBA00023136"/>
    </source>
</evidence>
<dbReference type="AlphaFoldDB" id="A0A137PG34"/>
<keyword evidence="2" id="KW-1003">Cell membrane</keyword>